<evidence type="ECO:0000313" key="3">
    <source>
        <dbReference type="Proteomes" id="UP001558534"/>
    </source>
</evidence>
<dbReference type="PANTHER" id="PTHR12526">
    <property type="entry name" value="GLYCOSYLTRANSFERASE"/>
    <property type="match status" value="1"/>
</dbReference>
<keyword evidence="3" id="KW-1185">Reference proteome</keyword>
<organism evidence="2 3">
    <name type="scientific">Lysinibacillus xylanilyticus</name>
    <dbReference type="NCBI Taxonomy" id="582475"/>
    <lineage>
        <taxon>Bacteria</taxon>
        <taxon>Bacillati</taxon>
        <taxon>Bacillota</taxon>
        <taxon>Bacilli</taxon>
        <taxon>Bacillales</taxon>
        <taxon>Bacillaceae</taxon>
        <taxon>Lysinibacillus</taxon>
    </lineage>
</organism>
<dbReference type="Pfam" id="PF13692">
    <property type="entry name" value="Glyco_trans_1_4"/>
    <property type="match status" value="1"/>
</dbReference>
<dbReference type="InterPro" id="IPR047691">
    <property type="entry name" value="PelF-like"/>
</dbReference>
<dbReference type="NCBIfam" id="NF038011">
    <property type="entry name" value="PelF"/>
    <property type="match status" value="1"/>
</dbReference>
<dbReference type="EMBL" id="JBFRHK010000003">
    <property type="protein sequence ID" value="MEX3744758.1"/>
    <property type="molecule type" value="Genomic_DNA"/>
</dbReference>
<proteinExistence type="predicted"/>
<dbReference type="Pfam" id="PF11997">
    <property type="entry name" value="DUF3492"/>
    <property type="match status" value="1"/>
</dbReference>
<evidence type="ECO:0000313" key="2">
    <source>
        <dbReference type="EMBL" id="MEX3744758.1"/>
    </source>
</evidence>
<dbReference type="InterPro" id="IPR022622">
    <property type="entry name" value="DUF3492"/>
</dbReference>
<evidence type="ECO:0000259" key="1">
    <source>
        <dbReference type="Pfam" id="PF11997"/>
    </source>
</evidence>
<sequence>MRICLIAEGSYPYVTGGVSSWIHSLMNAMPEHEFIIYAIAAERKQQGQFKYTLPPNLIDVYEIFLDEYLNEEAKWGKRYHLTEVQRNSLISLVDGSNNVDWEALFLLIRSDNFTNVGEFLSSKDYYELVEHLAKTKYTHVPYTELFWTVGSMILPLFMLVRDDIPKADIYHTVSTGYAGVVGALAKVIYNKPLILTEHGIYSREREEEIIKANWVKGYFKDLWINYFYTLSNSIYSLADEIITLFGRNKEIQIELGCDPERIRIIPNGIDINDYNQVVRTVQDDIIRIGAIVRLVPIKDIKMMIQAFALVEKQLPHVELFIMGPAEENEEYYEECVQLVKLLNIEKITFTGMVNIKEYLGNLDFLLLSSISEGQPLAILEGFACSRPFISTNVGSCRELIEGGPNDFFGPAGFIVPVMHYEEMANCIMKLCLDEPLRLELGRNAFNRVASNYTREAFITSYKEIYNELGTVM</sequence>
<reference evidence="2 3" key="1">
    <citation type="submission" date="2024-07" db="EMBL/GenBank/DDBJ databases">
        <title>Characterization of a bacterium isolated from hydrolysated instant sea cucumber by whole-genome sequencing and metabolomics.</title>
        <authorList>
            <person name="Luo X."/>
            <person name="Zhang Z."/>
            <person name="Zheng Z."/>
            <person name="Zhang W."/>
            <person name="Ming T."/>
            <person name="Jiao L."/>
            <person name="Su X."/>
            <person name="Kong F."/>
            <person name="Xu J."/>
        </authorList>
    </citation>
    <scope>NUCLEOTIDE SEQUENCE [LARGE SCALE GENOMIC DNA]</scope>
    <source>
        <strain evidence="2 3">XL-2024</strain>
    </source>
</reference>
<name>A0ABV3VV27_9BACI</name>
<accession>A0ABV3VV27</accession>
<comment type="caution">
    <text evidence="2">The sequence shown here is derived from an EMBL/GenBank/DDBJ whole genome shotgun (WGS) entry which is preliminary data.</text>
</comment>
<dbReference type="SUPFAM" id="SSF53756">
    <property type="entry name" value="UDP-Glycosyltransferase/glycogen phosphorylase"/>
    <property type="match status" value="1"/>
</dbReference>
<dbReference type="RefSeq" id="WP_368635697.1">
    <property type="nucleotide sequence ID" value="NZ_JBFRHK010000003.1"/>
</dbReference>
<protein>
    <submittedName>
        <fullName evidence="2">GT4 family glycosyltransferase PelF</fullName>
    </submittedName>
</protein>
<dbReference type="Proteomes" id="UP001558534">
    <property type="component" value="Unassembled WGS sequence"/>
</dbReference>
<dbReference type="Gene3D" id="3.40.50.2000">
    <property type="entry name" value="Glycogen Phosphorylase B"/>
    <property type="match status" value="2"/>
</dbReference>
<feature type="domain" description="DUF3492" evidence="1">
    <location>
        <begin position="1"/>
        <end position="260"/>
    </location>
</feature>
<dbReference type="PANTHER" id="PTHR12526:SF608">
    <property type="entry name" value="PELF"/>
    <property type="match status" value="1"/>
</dbReference>
<gene>
    <name evidence="2" type="primary">pelF</name>
    <name evidence="2" type="ORF">AB1300_06365</name>
</gene>